<keyword evidence="6" id="KW-0645">Protease</keyword>
<dbReference type="GO" id="GO:0008236">
    <property type="term" value="F:serine-type peptidase activity"/>
    <property type="evidence" value="ECO:0007669"/>
    <property type="project" value="UniProtKB-KW"/>
</dbReference>
<dbReference type="EMBL" id="LGKP01000019">
    <property type="protein sequence ID" value="KPL87033.1"/>
    <property type="molecule type" value="Genomic_DNA"/>
</dbReference>
<evidence type="ECO:0000313" key="10">
    <source>
        <dbReference type="EMBL" id="KPL87033.1"/>
    </source>
</evidence>
<dbReference type="GO" id="GO:0008241">
    <property type="term" value="F:peptidyl-dipeptidase activity"/>
    <property type="evidence" value="ECO:0007669"/>
    <property type="project" value="UniProtKB-EC"/>
</dbReference>
<reference evidence="10 11" key="1">
    <citation type="submission" date="2015-07" db="EMBL/GenBank/DDBJ databases">
        <title>Whole genome sequence of Herpetosiphon geysericola DSM 7119.</title>
        <authorList>
            <person name="Hemp J."/>
            <person name="Ward L.M."/>
            <person name="Pace L.A."/>
            <person name="Fischer W.W."/>
        </authorList>
    </citation>
    <scope>NUCLEOTIDE SEQUENCE [LARGE SCALE GENOMIC DNA]</scope>
    <source>
        <strain evidence="10 11">DSM 7119</strain>
    </source>
</reference>
<proteinExistence type="inferred from homology"/>
<organism evidence="10 11">
    <name type="scientific">Herpetosiphon geysericola</name>
    <dbReference type="NCBI Taxonomy" id="70996"/>
    <lineage>
        <taxon>Bacteria</taxon>
        <taxon>Bacillati</taxon>
        <taxon>Chloroflexota</taxon>
        <taxon>Chloroflexia</taxon>
        <taxon>Herpetosiphonales</taxon>
        <taxon>Herpetosiphonaceae</taxon>
        <taxon>Herpetosiphon</taxon>
    </lineage>
</organism>
<dbReference type="PANTHER" id="PTHR36175:SF1">
    <property type="entry name" value="CYANOPHYCINASE"/>
    <property type="match status" value="1"/>
</dbReference>
<evidence type="ECO:0000256" key="4">
    <source>
        <dbReference type="ARBA" id="ARBA00013115"/>
    </source>
</evidence>
<gene>
    <name evidence="10" type="ORF">SE18_11090</name>
</gene>
<evidence type="ECO:0000256" key="9">
    <source>
        <dbReference type="PIRSR" id="PIRSR032067-1"/>
    </source>
</evidence>
<accession>A0A0P6YU16</accession>
<comment type="function">
    <text evidence="2">Exopeptidase that catalyzes the hydrolytic cleavage of multi-L-arginyl-poly-L-aspartic acid (cyanophycin; a water-insoluble reserve polymer) into aspartate-arginine dipeptides.</text>
</comment>
<dbReference type="Proteomes" id="UP000050277">
    <property type="component" value="Unassembled WGS sequence"/>
</dbReference>
<dbReference type="EC" id="3.4.15.6" evidence="4"/>
<dbReference type="InterPro" id="IPR029062">
    <property type="entry name" value="Class_I_gatase-like"/>
</dbReference>
<evidence type="ECO:0000256" key="2">
    <source>
        <dbReference type="ARBA" id="ARBA00002039"/>
    </source>
</evidence>
<evidence type="ECO:0000256" key="5">
    <source>
        <dbReference type="ARBA" id="ARBA00015719"/>
    </source>
</evidence>
<evidence type="ECO:0000313" key="11">
    <source>
        <dbReference type="Proteomes" id="UP000050277"/>
    </source>
</evidence>
<keyword evidence="11" id="KW-1185">Reference proteome</keyword>
<comment type="similarity">
    <text evidence="3">Belongs to the peptidase S51 family.</text>
</comment>
<dbReference type="RefSeq" id="WP_054534522.1">
    <property type="nucleotide sequence ID" value="NZ_LGKP01000019.1"/>
</dbReference>
<feature type="active site" description="Charge relay system" evidence="9">
    <location>
        <position position="204"/>
    </location>
</feature>
<dbReference type="PANTHER" id="PTHR36175">
    <property type="entry name" value="CYANOPHYCINASE"/>
    <property type="match status" value="1"/>
</dbReference>
<dbReference type="InterPro" id="IPR011811">
    <property type="entry name" value="Peptidase_S51_cyanophycinase"/>
</dbReference>
<dbReference type="STRING" id="70996.SE18_11090"/>
<dbReference type="GO" id="GO:0006508">
    <property type="term" value="P:proteolysis"/>
    <property type="evidence" value="ECO:0007669"/>
    <property type="project" value="UniProtKB-KW"/>
</dbReference>
<dbReference type="NCBIfam" id="TIGR02069">
    <property type="entry name" value="cyanophycinase"/>
    <property type="match status" value="1"/>
</dbReference>
<evidence type="ECO:0000256" key="8">
    <source>
        <dbReference type="ARBA" id="ARBA00022825"/>
    </source>
</evidence>
<evidence type="ECO:0000256" key="7">
    <source>
        <dbReference type="ARBA" id="ARBA00022801"/>
    </source>
</evidence>
<dbReference type="CDD" id="cd03145">
    <property type="entry name" value="GAT1_cyanophycinase"/>
    <property type="match status" value="1"/>
</dbReference>
<name>A0A0P6YU16_9CHLR</name>
<evidence type="ECO:0000256" key="6">
    <source>
        <dbReference type="ARBA" id="ARBA00022670"/>
    </source>
</evidence>
<protein>
    <recommendedName>
        <fullName evidence="5">Cyanophycinase</fullName>
        <ecNumber evidence="4">3.4.15.6</ecNumber>
    </recommendedName>
</protein>
<dbReference type="OrthoDB" id="9799980at2"/>
<comment type="caution">
    <text evidence="10">The sequence shown here is derived from an EMBL/GenBank/DDBJ whole genome shotgun (WGS) entry which is preliminary data.</text>
</comment>
<dbReference type="PIRSF" id="PIRSF032067">
    <property type="entry name" value="Cyanophycinase"/>
    <property type="match status" value="1"/>
</dbReference>
<keyword evidence="8" id="KW-0720">Serine protease</keyword>
<dbReference type="PATRIC" id="fig|70996.4.peg.2738"/>
<dbReference type="Pfam" id="PF03575">
    <property type="entry name" value="Peptidase_S51"/>
    <property type="match status" value="1"/>
</dbReference>
<keyword evidence="7" id="KW-0378">Hydrolase</keyword>
<dbReference type="SUPFAM" id="SSF52317">
    <property type="entry name" value="Class I glutamine amidotransferase-like"/>
    <property type="match status" value="1"/>
</dbReference>
<sequence>MPSPVPDGHVRGALLPIGGAMDLQRRRLILFRFFDLAGGTNARIVVIPTASELPDGGREYLEVFGNLGVASVDLLPVRERINANDPKALEIISQATGIFMTGGNQLKLTAVLGGTPVATAIRRANARGVPVAGTSAGASAMSAHMIAYGAKGLVPRYGMVQFGPGLGLTNRVVLDQHFGARHRLGRLIAAVSFNPYLIGLGLDENTAAEIDDDHLMQVIGEGSVTVVDGSGITYSNIHQLKVGQKEAIVGVKLHVLTRGWSYDLIKREVIPPVVMPPLPVAPRLEQPAADSDIV</sequence>
<feature type="active site" description="Charge relay system" evidence="9">
    <location>
        <position position="177"/>
    </location>
</feature>
<evidence type="ECO:0000256" key="3">
    <source>
        <dbReference type="ARBA" id="ARBA00006534"/>
    </source>
</evidence>
<dbReference type="AlphaFoldDB" id="A0A0P6YU16"/>
<feature type="active site" description="Charge relay system" evidence="9">
    <location>
        <position position="135"/>
    </location>
</feature>
<comment type="catalytic activity">
    <reaction evidence="1">
        <text>[L-4-(L-arginin-2-N-yl)aspartate](n) + H2O = [L-4-(L-arginin-2-N-yl)aspartate](n-1) + L-4-(L-arginin-2-N-yl)aspartate</text>
        <dbReference type="Rhea" id="RHEA:12845"/>
        <dbReference type="Rhea" id="RHEA-COMP:13728"/>
        <dbReference type="Rhea" id="RHEA-COMP:13734"/>
        <dbReference type="ChEBI" id="CHEBI:15377"/>
        <dbReference type="ChEBI" id="CHEBI:137986"/>
        <dbReference type="ChEBI" id="CHEBI:137991"/>
        <dbReference type="EC" id="3.4.15.6"/>
    </reaction>
</comment>
<dbReference type="Gene3D" id="3.40.50.880">
    <property type="match status" value="1"/>
</dbReference>
<evidence type="ECO:0000256" key="1">
    <source>
        <dbReference type="ARBA" id="ARBA00001092"/>
    </source>
</evidence>
<dbReference type="InterPro" id="IPR005320">
    <property type="entry name" value="Peptidase_S51"/>
</dbReference>